<evidence type="ECO:0000313" key="7">
    <source>
        <dbReference type="EMBL" id="MTD93982.1"/>
    </source>
</evidence>
<dbReference type="Pfam" id="PF07298">
    <property type="entry name" value="NnrU"/>
    <property type="match status" value="1"/>
</dbReference>
<comment type="caution">
    <text evidence="7">The sequence shown here is derived from an EMBL/GenBank/DDBJ whole genome shotgun (WGS) entry which is preliminary data.</text>
</comment>
<proteinExistence type="predicted"/>
<evidence type="ECO:0000256" key="1">
    <source>
        <dbReference type="ARBA" id="ARBA00004141"/>
    </source>
</evidence>
<evidence type="ECO:0000313" key="8">
    <source>
        <dbReference type="Proteomes" id="UP000440694"/>
    </source>
</evidence>
<name>A0A6I3KJS1_9HYPH</name>
<dbReference type="RefSeq" id="WP_154738471.1">
    <property type="nucleotide sequence ID" value="NZ_WMBQ01000001.1"/>
</dbReference>
<feature type="transmembrane region" description="Helical" evidence="5">
    <location>
        <begin position="161"/>
        <end position="182"/>
    </location>
</feature>
<keyword evidence="4 5" id="KW-0472">Membrane</keyword>
<reference evidence="7 8" key="1">
    <citation type="submission" date="2019-11" db="EMBL/GenBank/DDBJ databases">
        <title>Identification of a novel strain.</title>
        <authorList>
            <person name="Xu Q."/>
            <person name="Wang G."/>
        </authorList>
    </citation>
    <scope>NUCLEOTIDE SEQUENCE [LARGE SCALE GENOMIC DNA]</scope>
    <source>
        <strain evidence="8">xq</strain>
    </source>
</reference>
<feature type="transmembrane region" description="Helical" evidence="5">
    <location>
        <begin position="77"/>
        <end position="95"/>
    </location>
</feature>
<evidence type="ECO:0000256" key="2">
    <source>
        <dbReference type="ARBA" id="ARBA00022692"/>
    </source>
</evidence>
<keyword evidence="8" id="KW-1185">Reference proteome</keyword>
<evidence type="ECO:0000256" key="4">
    <source>
        <dbReference type="ARBA" id="ARBA00023136"/>
    </source>
</evidence>
<dbReference type="Proteomes" id="UP000440694">
    <property type="component" value="Unassembled WGS sequence"/>
</dbReference>
<sequence>MLVMVIGLILFFAVHLVPANVELKNGLIARFGPGGYKAIFGVFSLVGLALIVLGFYKLQLHPGKNPILWDPPTWSRHLALALMLPAMIALVATYIPSHIHVMLKHPMLVAIKIWALAHLLANGNLAALILFGSFLAFAVYDRISVKKRGDLGPLGKGSGPWINDVIVVVLGVALYALIVLYLHELVIGVSPLA</sequence>
<evidence type="ECO:0000259" key="6">
    <source>
        <dbReference type="Pfam" id="PF07298"/>
    </source>
</evidence>
<feature type="transmembrane region" description="Helical" evidence="5">
    <location>
        <begin position="35"/>
        <end position="56"/>
    </location>
</feature>
<feature type="transmembrane region" description="Helical" evidence="5">
    <location>
        <begin position="115"/>
        <end position="140"/>
    </location>
</feature>
<gene>
    <name evidence="7" type="ORF">GIW81_06485</name>
</gene>
<dbReference type="InterPro" id="IPR009915">
    <property type="entry name" value="NnrU_dom"/>
</dbReference>
<evidence type="ECO:0000256" key="5">
    <source>
        <dbReference type="SAM" id="Phobius"/>
    </source>
</evidence>
<feature type="domain" description="NnrU" evidence="6">
    <location>
        <begin position="3"/>
        <end position="191"/>
    </location>
</feature>
<protein>
    <submittedName>
        <fullName evidence="7">NnrU family protein</fullName>
    </submittedName>
</protein>
<dbReference type="AlphaFoldDB" id="A0A6I3KJS1"/>
<comment type="subcellular location">
    <subcellularLocation>
        <location evidence="1">Membrane</location>
        <topology evidence="1">Multi-pass membrane protein</topology>
    </subcellularLocation>
</comment>
<keyword evidence="3 5" id="KW-1133">Transmembrane helix</keyword>
<dbReference type="EMBL" id="WMBQ01000001">
    <property type="protein sequence ID" value="MTD93982.1"/>
    <property type="molecule type" value="Genomic_DNA"/>
</dbReference>
<keyword evidence="2 5" id="KW-0812">Transmembrane</keyword>
<dbReference type="GO" id="GO:0016020">
    <property type="term" value="C:membrane"/>
    <property type="evidence" value="ECO:0007669"/>
    <property type="project" value="UniProtKB-SubCell"/>
</dbReference>
<accession>A0A6I3KJS1</accession>
<evidence type="ECO:0000256" key="3">
    <source>
        <dbReference type="ARBA" id="ARBA00022989"/>
    </source>
</evidence>
<organism evidence="7 8">
    <name type="scientific">Hyphomicrobium album</name>
    <dbReference type="NCBI Taxonomy" id="2665159"/>
    <lineage>
        <taxon>Bacteria</taxon>
        <taxon>Pseudomonadati</taxon>
        <taxon>Pseudomonadota</taxon>
        <taxon>Alphaproteobacteria</taxon>
        <taxon>Hyphomicrobiales</taxon>
        <taxon>Hyphomicrobiaceae</taxon>
        <taxon>Hyphomicrobium</taxon>
    </lineage>
</organism>